<comment type="similarity">
    <text evidence="6">Belongs to the bacterial solute-binding protein PotD/PotF family.</text>
</comment>
<dbReference type="RefSeq" id="WP_220115408.1">
    <property type="nucleotide sequence ID" value="NZ_JAHZUY010000001.1"/>
</dbReference>
<keyword evidence="2 6" id="KW-0813">Transport</keyword>
<dbReference type="InterPro" id="IPR016160">
    <property type="entry name" value="Ald_DH_CS_CYS"/>
</dbReference>
<dbReference type="PIRSF" id="PIRSF019574">
    <property type="entry name" value="Periplasmic_polyamine_BP"/>
    <property type="match status" value="1"/>
</dbReference>
<keyword evidence="3" id="KW-0732">Signal</keyword>
<comment type="caution">
    <text evidence="7">The sequence shown here is derived from an EMBL/GenBank/DDBJ whole genome shotgun (WGS) entry which is preliminary data.</text>
</comment>
<dbReference type="Pfam" id="PF13416">
    <property type="entry name" value="SBP_bac_8"/>
    <property type="match status" value="1"/>
</dbReference>
<evidence type="ECO:0000256" key="5">
    <source>
        <dbReference type="ARBA" id="ARBA00023002"/>
    </source>
</evidence>
<comment type="subcellular location">
    <subcellularLocation>
        <location evidence="1 6">Periplasm</location>
    </subcellularLocation>
</comment>
<evidence type="ECO:0000256" key="2">
    <source>
        <dbReference type="ARBA" id="ARBA00022448"/>
    </source>
</evidence>
<dbReference type="EMBL" id="JAHZUY010000001">
    <property type="protein sequence ID" value="MBW8267898.1"/>
    <property type="molecule type" value="Genomic_DNA"/>
</dbReference>
<reference evidence="7 8" key="1">
    <citation type="submission" date="2021-08" db="EMBL/GenBank/DDBJ databases">
        <title>Caldovatus sediminis gen. nov., sp. nov., a moderately thermophilic bacterium isolated from a hot spring.</title>
        <authorList>
            <person name="Hu C.-J."/>
            <person name="Li W.-J."/>
            <person name="Xian W.-D."/>
        </authorList>
    </citation>
    <scope>NUCLEOTIDE SEQUENCE [LARGE SCALE GENOMIC DNA]</scope>
    <source>
        <strain evidence="7 8">SYSU G05006</strain>
    </source>
</reference>
<evidence type="ECO:0000256" key="4">
    <source>
        <dbReference type="ARBA" id="ARBA00022764"/>
    </source>
</evidence>
<evidence type="ECO:0000313" key="7">
    <source>
        <dbReference type="EMBL" id="MBW8267898.1"/>
    </source>
</evidence>
<dbReference type="PANTHER" id="PTHR30222">
    <property type="entry name" value="SPERMIDINE/PUTRESCINE-BINDING PERIPLASMIC PROTEIN"/>
    <property type="match status" value="1"/>
</dbReference>
<sequence>MPRHPAAPPPSPPLREAGLPGRRRAALAVLLALCVCAAALASPPAARRAPAQPAPVLNVYNWSDYIDPEVLRRFTRETGIRVRYDVYDSLETLEAKLSAGRSGYDIIVPTSEPTFARLVRAGALRPLDPARIPNLANLDPGLMSKVARTDPGNRHGAIYLWGTTGLGMRVDQVRALAPDAPRDSLGLLLQPENARRLARCGIMVMDSATDVLPSVLHWLGRDPDSADPADLRAAEQALMAIRPYLRAIPGSGAIVDALATGEVCLALTYSGDAIQAAVRARAAGRGIEIAYAAPREGAQLAFDMLAIPADAPNPEAAMAFIDFVLRPEIIAAITNHTRYPNAVPASRPLLAPEVRDDPNVYPPESVLANSFVAGTPSPAAERLRARLWSRFKAGR</sequence>
<dbReference type="Proteomes" id="UP001519924">
    <property type="component" value="Unassembled WGS sequence"/>
</dbReference>
<evidence type="ECO:0000256" key="3">
    <source>
        <dbReference type="ARBA" id="ARBA00022729"/>
    </source>
</evidence>
<dbReference type="PROSITE" id="PS00070">
    <property type="entry name" value="ALDEHYDE_DEHYDR_CYS"/>
    <property type="match status" value="1"/>
</dbReference>
<gene>
    <name evidence="7" type="ORF">K1J50_00165</name>
</gene>
<dbReference type="Gene3D" id="3.40.190.10">
    <property type="entry name" value="Periplasmic binding protein-like II"/>
    <property type="match status" value="2"/>
</dbReference>
<evidence type="ECO:0000256" key="6">
    <source>
        <dbReference type="PIRNR" id="PIRNR019574"/>
    </source>
</evidence>
<organism evidence="7 8">
    <name type="scientific">Caldovatus aquaticus</name>
    <dbReference type="NCBI Taxonomy" id="2865671"/>
    <lineage>
        <taxon>Bacteria</taxon>
        <taxon>Pseudomonadati</taxon>
        <taxon>Pseudomonadota</taxon>
        <taxon>Alphaproteobacteria</taxon>
        <taxon>Acetobacterales</taxon>
        <taxon>Roseomonadaceae</taxon>
        <taxon>Caldovatus</taxon>
    </lineage>
</organism>
<keyword evidence="4 6" id="KW-0574">Periplasm</keyword>
<accession>A0ABS7EXS6</accession>
<comment type="function">
    <text evidence="6">Required for the activity of the bacterial periplasmic transport system of putrescine.</text>
</comment>
<evidence type="ECO:0000256" key="1">
    <source>
        <dbReference type="ARBA" id="ARBA00004418"/>
    </source>
</evidence>
<protein>
    <recommendedName>
        <fullName evidence="6">Putrescine-binding periplasmic protein</fullName>
    </recommendedName>
</protein>
<dbReference type="PANTHER" id="PTHR30222:SF12">
    <property type="entry name" value="NORSPERMIDINE SENSOR"/>
    <property type="match status" value="1"/>
</dbReference>
<dbReference type="InterPro" id="IPR001188">
    <property type="entry name" value="Sperm_putr-bd"/>
</dbReference>
<name>A0ABS7EXS6_9PROT</name>
<keyword evidence="5" id="KW-0560">Oxidoreductase</keyword>
<dbReference type="PRINTS" id="PR00909">
    <property type="entry name" value="SPERMDNBNDNG"/>
</dbReference>
<proteinExistence type="inferred from homology"/>
<dbReference type="SUPFAM" id="SSF53850">
    <property type="entry name" value="Periplasmic binding protein-like II"/>
    <property type="match status" value="1"/>
</dbReference>
<keyword evidence="8" id="KW-1185">Reference proteome</keyword>
<dbReference type="InterPro" id="IPR006059">
    <property type="entry name" value="SBP"/>
</dbReference>
<evidence type="ECO:0000313" key="8">
    <source>
        <dbReference type="Proteomes" id="UP001519924"/>
    </source>
</evidence>